<dbReference type="UniPathway" id="UPA00138"/>
<evidence type="ECO:0000256" key="2">
    <source>
        <dbReference type="ARBA" id="ARBA00006052"/>
    </source>
</evidence>
<evidence type="ECO:0000313" key="8">
    <source>
        <dbReference type="Proteomes" id="UP000504607"/>
    </source>
</evidence>
<evidence type="ECO:0000256" key="4">
    <source>
        <dbReference type="ARBA" id="ARBA00022741"/>
    </source>
</evidence>
<dbReference type="InParanoid" id="A0A6I9RVW8"/>
<keyword evidence="8" id="KW-1185">Reference proteome</keyword>
<dbReference type="FunFam" id="3.40.449.10:FF:000008">
    <property type="entry name" value="D111/G-patch domain-containing protein"/>
    <property type="match status" value="1"/>
</dbReference>
<dbReference type="GO" id="GO:0005829">
    <property type="term" value="C:cytosol"/>
    <property type="evidence" value="ECO:0007669"/>
    <property type="project" value="TreeGrafter"/>
</dbReference>
<evidence type="ECO:0000256" key="1">
    <source>
        <dbReference type="ARBA" id="ARBA00004742"/>
    </source>
</evidence>
<keyword evidence="4" id="KW-0547">Nucleotide-binding</keyword>
<dbReference type="PANTHER" id="PTHR30031:SF2">
    <property type="entry name" value="PHOSPHOENOLPYRUVATE CARBOXYKINASE (ATP)"/>
    <property type="match status" value="1"/>
</dbReference>
<evidence type="ECO:0000256" key="3">
    <source>
        <dbReference type="ARBA" id="ARBA00012363"/>
    </source>
</evidence>
<dbReference type="AlphaFoldDB" id="A0A6I9RVW8"/>
<keyword evidence="5" id="KW-0067">ATP-binding</keyword>
<name>A0A6I9RVW8_ELAGV</name>
<accession>A0A6I9RVW8</accession>
<comment type="pathway">
    <text evidence="1">Carbohydrate biosynthesis; gluconeogenesis.</text>
</comment>
<comment type="catalytic activity">
    <reaction evidence="7">
        <text>oxaloacetate + ATP = phosphoenolpyruvate + ADP + CO2</text>
        <dbReference type="Rhea" id="RHEA:18617"/>
        <dbReference type="ChEBI" id="CHEBI:16452"/>
        <dbReference type="ChEBI" id="CHEBI:16526"/>
        <dbReference type="ChEBI" id="CHEBI:30616"/>
        <dbReference type="ChEBI" id="CHEBI:58702"/>
        <dbReference type="ChEBI" id="CHEBI:456216"/>
        <dbReference type="EC" id="4.1.1.49"/>
    </reaction>
</comment>
<dbReference type="GeneID" id="105053842"/>
<comment type="similarity">
    <text evidence="2">Belongs to the phosphoenolpyruvate carboxykinase (ATP) family.</text>
</comment>
<dbReference type="PANTHER" id="PTHR30031">
    <property type="entry name" value="PHOSPHOENOLPYRUVATE CARBOXYKINASE ATP"/>
    <property type="match status" value="1"/>
</dbReference>
<dbReference type="GO" id="GO:0005524">
    <property type="term" value="F:ATP binding"/>
    <property type="evidence" value="ECO:0007669"/>
    <property type="project" value="UniProtKB-KW"/>
</dbReference>
<dbReference type="OrthoDB" id="68755at2759"/>
<gene>
    <name evidence="9" type="primary">LOC105053842</name>
</gene>
<dbReference type="GO" id="GO:0004612">
    <property type="term" value="F:phosphoenolpyruvate carboxykinase (ATP) activity"/>
    <property type="evidence" value="ECO:0007669"/>
    <property type="project" value="UniProtKB-EC"/>
</dbReference>
<sequence length="455" mass="47530">MRNALFKHLSRAAELSSSKSRSATNPSLLSSPSLSRSYAVAASIAEEKAETVIFPREGPGFSYGLNWALAGRGVIVKDKAFYNMKSSELQKSGATTIEPLSGLPLNVRGNAVGGASNISKAQFGKLLKQVTSHLSSISNIFVQDGTVGSSSKCDAKVRVISDNPSAVISLSNILWKTPSRAVSHDSCPLTVYIAGSISPRAWEVLGLGSQASSGFAAADVERSSLILCGKAFADANATKDALAALAAPIISARGGLPVSARLLVSGDSVILLFAPEDTIKSCSDLQKALVSNDAGVVLSSHGVAPFFRGRDSAAPNLLKKPTSVIFASADSTGVLPSVSKLSPGQAAYHFLAGYQDGKFVPAYNKGPSPIDPLELSKALLSQLKQSEIPSFLINVNDGGKHITGKELVKLLGSTLSGNLPESKIGATDSKVGDLKGKYKSFISGRFQELPEEFSF</sequence>
<dbReference type="Pfam" id="PF01293">
    <property type="entry name" value="PEPCK_ATP"/>
    <property type="match status" value="2"/>
</dbReference>
<dbReference type="InterPro" id="IPR013035">
    <property type="entry name" value="PEP_carboxykinase_C"/>
</dbReference>
<evidence type="ECO:0000256" key="7">
    <source>
        <dbReference type="ARBA" id="ARBA00047371"/>
    </source>
</evidence>
<evidence type="ECO:0000313" key="9">
    <source>
        <dbReference type="RefSeq" id="XP_010933455.1"/>
    </source>
</evidence>
<dbReference type="SUPFAM" id="SSF53795">
    <property type="entry name" value="PEP carboxykinase-like"/>
    <property type="match status" value="1"/>
</dbReference>
<dbReference type="RefSeq" id="XP_010933455.1">
    <property type="nucleotide sequence ID" value="XM_010935153.3"/>
</dbReference>
<dbReference type="KEGG" id="egu:105053842"/>
<dbReference type="Proteomes" id="UP000504607">
    <property type="component" value="Chromosome 11"/>
</dbReference>
<dbReference type="EC" id="4.1.1.49" evidence="3"/>
<evidence type="ECO:0000256" key="5">
    <source>
        <dbReference type="ARBA" id="ARBA00022840"/>
    </source>
</evidence>
<dbReference type="InterPro" id="IPR008210">
    <property type="entry name" value="PEP_carboxykinase_N"/>
</dbReference>
<organism evidence="8 9">
    <name type="scientific">Elaeis guineensis var. tenera</name>
    <name type="common">Oil palm</name>
    <dbReference type="NCBI Taxonomy" id="51953"/>
    <lineage>
        <taxon>Eukaryota</taxon>
        <taxon>Viridiplantae</taxon>
        <taxon>Streptophyta</taxon>
        <taxon>Embryophyta</taxon>
        <taxon>Tracheophyta</taxon>
        <taxon>Spermatophyta</taxon>
        <taxon>Magnoliopsida</taxon>
        <taxon>Liliopsida</taxon>
        <taxon>Arecaceae</taxon>
        <taxon>Arecoideae</taxon>
        <taxon>Cocoseae</taxon>
        <taxon>Elaeidinae</taxon>
        <taxon>Elaeis</taxon>
    </lineage>
</organism>
<dbReference type="Gene3D" id="3.40.449.10">
    <property type="entry name" value="Phosphoenolpyruvate Carboxykinase, domain 1"/>
    <property type="match status" value="1"/>
</dbReference>
<reference evidence="9" key="1">
    <citation type="submission" date="2025-08" db="UniProtKB">
        <authorList>
            <consortium name="RefSeq"/>
        </authorList>
    </citation>
    <scope>IDENTIFICATION</scope>
</reference>
<keyword evidence="6" id="KW-0456">Lyase</keyword>
<proteinExistence type="inferred from homology"/>
<protein>
    <recommendedName>
        <fullName evidence="3">phosphoenolpyruvate carboxykinase (ATP)</fullName>
        <ecNumber evidence="3">4.1.1.49</ecNumber>
    </recommendedName>
</protein>
<evidence type="ECO:0000256" key="6">
    <source>
        <dbReference type="ARBA" id="ARBA00023239"/>
    </source>
</evidence>
<dbReference type="InterPro" id="IPR001272">
    <property type="entry name" value="PEP_carboxykinase_ATP"/>
</dbReference>
<dbReference type="Gene3D" id="3.90.228.20">
    <property type="match status" value="1"/>
</dbReference>
<dbReference type="SUPFAM" id="SSF68923">
    <property type="entry name" value="PEP carboxykinase N-terminal domain"/>
    <property type="match status" value="1"/>
</dbReference>
<dbReference type="GO" id="GO:0006094">
    <property type="term" value="P:gluconeogenesis"/>
    <property type="evidence" value="ECO:0007669"/>
    <property type="project" value="UniProtKB-UniPathway"/>
</dbReference>